<organism evidence="6 7">
    <name type="scientific">Limosa lapponica baueri</name>
    <dbReference type="NCBI Taxonomy" id="1758121"/>
    <lineage>
        <taxon>Eukaryota</taxon>
        <taxon>Metazoa</taxon>
        <taxon>Chordata</taxon>
        <taxon>Craniata</taxon>
        <taxon>Vertebrata</taxon>
        <taxon>Euteleostomi</taxon>
        <taxon>Archelosauria</taxon>
        <taxon>Archosauria</taxon>
        <taxon>Dinosauria</taxon>
        <taxon>Saurischia</taxon>
        <taxon>Theropoda</taxon>
        <taxon>Coelurosauria</taxon>
        <taxon>Aves</taxon>
        <taxon>Neognathae</taxon>
        <taxon>Neoaves</taxon>
        <taxon>Charadriiformes</taxon>
        <taxon>Scolopacidae</taxon>
        <taxon>Limosa</taxon>
    </lineage>
</organism>
<evidence type="ECO:0000313" key="7">
    <source>
        <dbReference type="Proteomes" id="UP000233556"/>
    </source>
</evidence>
<dbReference type="AlphaFoldDB" id="A0A2I0TPY4"/>
<dbReference type="PANTHER" id="PTHR22589">
    <property type="entry name" value="CARNITINE O-ACYLTRANSFERASE"/>
    <property type="match status" value="1"/>
</dbReference>
<gene>
    <name evidence="6" type="ORF">llap_13822</name>
</gene>
<dbReference type="PANTHER" id="PTHR22589:SF50">
    <property type="entry name" value="CARNITINE O-ACETYLTRANSFERASE"/>
    <property type="match status" value="1"/>
</dbReference>
<dbReference type="PROSITE" id="PS00439">
    <property type="entry name" value="ACYLTRANSF_C_1"/>
    <property type="match status" value="1"/>
</dbReference>
<dbReference type="EMBL" id="KZ507994">
    <property type="protein sequence ID" value="PKU35871.1"/>
    <property type="molecule type" value="Genomic_DNA"/>
</dbReference>
<dbReference type="OrthoDB" id="240216at2759"/>
<reference evidence="7" key="1">
    <citation type="submission" date="2017-11" db="EMBL/GenBank/DDBJ databases">
        <authorList>
            <person name="Lima N.C."/>
            <person name="Parody-Merino A.M."/>
            <person name="Battley P.F."/>
            <person name="Fidler A.E."/>
            <person name="Prosdocimi F."/>
        </authorList>
    </citation>
    <scope>NUCLEOTIDE SEQUENCE [LARGE SCALE GENOMIC DNA]</scope>
</reference>
<name>A0A2I0TPY4_LIMLA</name>
<evidence type="ECO:0000256" key="3">
    <source>
        <dbReference type="ARBA" id="ARBA00023315"/>
    </source>
</evidence>
<evidence type="ECO:0000256" key="2">
    <source>
        <dbReference type="ARBA" id="ARBA00022679"/>
    </source>
</evidence>
<dbReference type="InterPro" id="IPR023213">
    <property type="entry name" value="CAT-like_dom_sf"/>
</dbReference>
<dbReference type="InterPro" id="IPR039551">
    <property type="entry name" value="Cho/carn_acyl_trans"/>
</dbReference>
<feature type="domain" description="Choline/carnitine acyltransferase" evidence="5">
    <location>
        <begin position="61"/>
        <end position="291"/>
    </location>
</feature>
<dbReference type="GO" id="GO:0004092">
    <property type="term" value="F:carnitine O-acetyltransferase activity"/>
    <property type="evidence" value="ECO:0007669"/>
    <property type="project" value="TreeGrafter"/>
</dbReference>
<evidence type="ECO:0000313" key="6">
    <source>
        <dbReference type="EMBL" id="PKU35871.1"/>
    </source>
</evidence>
<dbReference type="Proteomes" id="UP000233556">
    <property type="component" value="Unassembled WGS sequence"/>
</dbReference>
<proteinExistence type="inferred from homology"/>
<dbReference type="Gene3D" id="3.30.559.10">
    <property type="entry name" value="Chloramphenicol acetyltransferase-like domain"/>
    <property type="match status" value="2"/>
</dbReference>
<dbReference type="Gene3D" id="3.30.559.70">
    <property type="entry name" value="Choline/Carnitine o-acyltransferase, domain 2"/>
    <property type="match status" value="2"/>
</dbReference>
<dbReference type="Pfam" id="PF00755">
    <property type="entry name" value="Carn_acyltransf"/>
    <property type="match status" value="2"/>
</dbReference>
<evidence type="ECO:0000256" key="1">
    <source>
        <dbReference type="ARBA" id="ARBA00005232"/>
    </source>
</evidence>
<accession>A0A2I0TPY4</accession>
<dbReference type="SUPFAM" id="SSF52777">
    <property type="entry name" value="CoA-dependent acyltransferases"/>
    <property type="match status" value="2"/>
</dbReference>
<comment type="similarity">
    <text evidence="1">Belongs to the carnitine/choline acetyltransferase family.</text>
</comment>
<feature type="active site" description="Proton acceptor" evidence="4">
    <location>
        <position position="318"/>
    </location>
</feature>
<protein>
    <submittedName>
        <fullName evidence="6">Carnitine o-acetyltransferase</fullName>
    </submittedName>
</protein>
<keyword evidence="2 6" id="KW-0808">Transferase</keyword>
<evidence type="ECO:0000256" key="4">
    <source>
        <dbReference type="PIRSR" id="PIRSR600542-1"/>
    </source>
</evidence>
<evidence type="ECO:0000259" key="5">
    <source>
        <dbReference type="Pfam" id="PF00755"/>
    </source>
</evidence>
<feature type="domain" description="Choline/carnitine acyltransferase" evidence="5">
    <location>
        <begin position="336"/>
        <end position="450"/>
    </location>
</feature>
<sequence length="472" mass="53877">MRGWDGDSDPGYLLPRAHRGEVLSRHLLCALQARPYGLLKPTALGKIPGRFQLHQEALPHLPVPPLQQTLDRYLLALQPIISEEELNHTQELVAEFRKPGGVGERLQKGLERRAKKMENWLSDWWLKTAYLEYRLPVVVHSSPGVVLPKQDFLDRQGQLRFAARLIEGILDFKAMIDNETLPVEYMGGKPLCMNQYYQILSSCRIPGPKRDSIVNYAKGKKQSRHITVVHNFQFFELDVYNSDGSPLTTDQLFIQLEKIWNTSLQTNKEPIGILTTNHRNSWAKAYNNLLKVLYFGSLFWTENFIIAEDGSCGLVYEHAPSEGPPIVALLDHIVEYTMYGHACATYESASLRMFRLGRTDTIRSTSVESLQFVQSMDSPDKSDQEKAELLRRATQAHREYADMAIRGNAIDRHLLGLKLQAIEDLVSMPELFMDTAYAVAMHFNLSTSQQNVTIELWQGEKEVLKSEQIQPR</sequence>
<dbReference type="InterPro" id="IPR000542">
    <property type="entry name" value="Carn_acyl_trans"/>
</dbReference>
<keyword evidence="7" id="KW-1185">Reference proteome</keyword>
<dbReference type="GO" id="GO:0019254">
    <property type="term" value="P:carnitine metabolic process, CoA-linked"/>
    <property type="evidence" value="ECO:0007669"/>
    <property type="project" value="TreeGrafter"/>
</dbReference>
<dbReference type="InterPro" id="IPR042231">
    <property type="entry name" value="Cho/carn_acyl_trans_2"/>
</dbReference>
<dbReference type="GO" id="GO:0005777">
    <property type="term" value="C:peroxisome"/>
    <property type="evidence" value="ECO:0007669"/>
    <property type="project" value="TreeGrafter"/>
</dbReference>
<keyword evidence="3" id="KW-0012">Acyltransferase</keyword>
<reference evidence="7" key="2">
    <citation type="submission" date="2017-12" db="EMBL/GenBank/DDBJ databases">
        <title>Genome sequence of the Bar-tailed Godwit (Limosa lapponica baueri).</title>
        <authorList>
            <person name="Lima N.C.B."/>
            <person name="Parody-Merino A.M."/>
            <person name="Battley P.F."/>
            <person name="Fidler A.E."/>
            <person name="Prosdocimi F."/>
        </authorList>
    </citation>
    <scope>NUCLEOTIDE SEQUENCE [LARGE SCALE GENOMIC DNA]</scope>
</reference>